<dbReference type="EC" id="1.11.1.7" evidence="3 18"/>
<evidence type="ECO:0000256" key="16">
    <source>
        <dbReference type="PIRSR" id="PIRSR600823-4"/>
    </source>
</evidence>
<dbReference type="PANTHER" id="PTHR31517">
    <property type="match status" value="1"/>
</dbReference>
<dbReference type="Proteomes" id="UP000623129">
    <property type="component" value="Unassembled WGS sequence"/>
</dbReference>
<dbReference type="Gene3D" id="1.10.420.10">
    <property type="entry name" value="Peroxidase, domain 2"/>
    <property type="match status" value="1"/>
</dbReference>
<dbReference type="GO" id="GO:0042744">
    <property type="term" value="P:hydrogen peroxide catabolic process"/>
    <property type="evidence" value="ECO:0007669"/>
    <property type="project" value="UniProtKB-KW"/>
</dbReference>
<dbReference type="GO" id="GO:0140825">
    <property type="term" value="F:lactoperoxidase activity"/>
    <property type="evidence" value="ECO:0007669"/>
    <property type="project" value="UniProtKB-EC"/>
</dbReference>
<evidence type="ECO:0000256" key="3">
    <source>
        <dbReference type="ARBA" id="ARBA00012313"/>
    </source>
</evidence>
<dbReference type="GO" id="GO:0046872">
    <property type="term" value="F:metal ion binding"/>
    <property type="evidence" value="ECO:0007669"/>
    <property type="project" value="UniProtKB-UniRule"/>
</dbReference>
<keyword evidence="5 18" id="KW-0349">Heme</keyword>
<dbReference type="InterPro" id="IPR002016">
    <property type="entry name" value="Haem_peroxidase"/>
</dbReference>
<dbReference type="FunFam" id="1.10.520.10:FF:000008">
    <property type="entry name" value="Peroxidase"/>
    <property type="match status" value="1"/>
</dbReference>
<comment type="cofactor">
    <cofactor evidence="15 18">
        <name>Ca(2+)</name>
        <dbReference type="ChEBI" id="CHEBI:29108"/>
    </cofactor>
    <text evidence="15 18">Binds 2 calcium ions per subunit.</text>
</comment>
<feature type="signal peptide" evidence="18">
    <location>
        <begin position="1"/>
        <end position="25"/>
    </location>
</feature>
<dbReference type="PRINTS" id="PR00458">
    <property type="entry name" value="PEROXIDASE"/>
</dbReference>
<feature type="disulfide bond" evidence="17">
    <location>
        <begin position="125"/>
        <end position="321"/>
    </location>
</feature>
<feature type="binding site" evidence="15">
    <location>
        <position position="89"/>
    </location>
    <ligand>
        <name>Ca(2+)</name>
        <dbReference type="ChEBI" id="CHEBI:29108"/>
        <label>1</label>
    </ligand>
</feature>
<feature type="site" description="Transition state stabilizer" evidence="16">
    <location>
        <position position="63"/>
    </location>
</feature>
<evidence type="ECO:0000259" key="19">
    <source>
        <dbReference type="PROSITE" id="PS50873"/>
    </source>
</evidence>
<evidence type="ECO:0000313" key="21">
    <source>
        <dbReference type="Proteomes" id="UP000623129"/>
    </source>
</evidence>
<keyword evidence="21" id="KW-1185">Reference proteome</keyword>
<dbReference type="GO" id="GO:0005576">
    <property type="term" value="C:extracellular region"/>
    <property type="evidence" value="ECO:0007669"/>
    <property type="project" value="UniProtKB-SubCell"/>
</dbReference>
<dbReference type="InterPro" id="IPR019794">
    <property type="entry name" value="Peroxidases_AS"/>
</dbReference>
<comment type="cofactor">
    <cofactor evidence="15 18">
        <name>heme b</name>
        <dbReference type="ChEBI" id="CHEBI:60344"/>
    </cofactor>
    <text evidence="15 18">Binds 1 heme b (iron(II)-protoporphyrin IX) group per subunit.</text>
</comment>
<name>A0A833VH60_9POAL</name>
<dbReference type="GO" id="GO:0020037">
    <property type="term" value="F:heme binding"/>
    <property type="evidence" value="ECO:0007669"/>
    <property type="project" value="UniProtKB-UniRule"/>
</dbReference>
<dbReference type="GO" id="GO:0006979">
    <property type="term" value="P:response to oxidative stress"/>
    <property type="evidence" value="ECO:0007669"/>
    <property type="project" value="UniProtKB-UniRule"/>
</dbReference>
<evidence type="ECO:0000256" key="8">
    <source>
        <dbReference type="ARBA" id="ARBA00023002"/>
    </source>
</evidence>
<comment type="function">
    <text evidence="2">Removal of H(2)O(2), oxidation of toxic reductants, biosynthesis and degradation of lignin, suberization, auxin catabolism, response to environmental stresses such as wounding, pathogen attack and oxidative stress. These functions might be dependent on each isozyme/isoform in each plant tissue.</text>
</comment>
<dbReference type="PRINTS" id="PR00461">
    <property type="entry name" value="PLPEROXIDASE"/>
</dbReference>
<evidence type="ECO:0000256" key="10">
    <source>
        <dbReference type="ARBA" id="ARBA00023157"/>
    </source>
</evidence>
<feature type="binding site" evidence="15">
    <location>
        <position position="253"/>
    </location>
    <ligand>
        <name>Ca(2+)</name>
        <dbReference type="ChEBI" id="CHEBI:29108"/>
        <label>2</label>
    </ligand>
</feature>
<feature type="disulfide bond" evidence="17">
    <location>
        <begin position="204"/>
        <end position="232"/>
    </location>
</feature>
<proteinExistence type="inferred from homology"/>
<dbReference type="InterPro" id="IPR010255">
    <property type="entry name" value="Haem_peroxidase_sf"/>
</dbReference>
<reference evidence="20" key="1">
    <citation type="submission" date="2020-01" db="EMBL/GenBank/DDBJ databases">
        <title>Genome sequence of Kobresia littledalei, the first chromosome-level genome in the family Cyperaceae.</title>
        <authorList>
            <person name="Qu G."/>
        </authorList>
    </citation>
    <scope>NUCLEOTIDE SEQUENCE</scope>
    <source>
        <strain evidence="20">C.B.Clarke</strain>
        <tissue evidence="20">Leaf</tissue>
    </source>
</reference>
<accession>A0A833VH60</accession>
<feature type="domain" description="Plant heme peroxidase family profile" evidence="19">
    <location>
        <begin position="26"/>
        <end position="325"/>
    </location>
</feature>
<keyword evidence="9 15" id="KW-0408">Iron</keyword>
<evidence type="ECO:0000256" key="5">
    <source>
        <dbReference type="ARBA" id="ARBA00022617"/>
    </source>
</evidence>
<keyword evidence="7 15" id="KW-0106">Calcium</keyword>
<evidence type="ECO:0000256" key="2">
    <source>
        <dbReference type="ARBA" id="ARBA00002322"/>
    </source>
</evidence>
<dbReference type="AlphaFoldDB" id="A0A833VH60"/>
<dbReference type="PANTHER" id="PTHR31517:SF8">
    <property type="entry name" value="PEROXIDASE"/>
    <property type="match status" value="1"/>
</dbReference>
<gene>
    <name evidence="20" type="ORF">FCM35_KLT11481</name>
</gene>
<protein>
    <recommendedName>
        <fullName evidence="3 18">Peroxidase</fullName>
        <ecNumber evidence="3 18">1.11.1.7</ecNumber>
    </recommendedName>
</protein>
<feature type="binding site" description="axial binding residue" evidence="15">
    <location>
        <position position="197"/>
    </location>
    <ligand>
        <name>heme b</name>
        <dbReference type="ChEBI" id="CHEBI:60344"/>
    </ligand>
    <ligandPart>
        <name>Fe</name>
        <dbReference type="ChEBI" id="CHEBI:18248"/>
    </ligandPart>
</feature>
<evidence type="ECO:0000256" key="13">
    <source>
        <dbReference type="PIRSR" id="PIRSR600823-1"/>
    </source>
</evidence>
<comment type="subcellular location">
    <subcellularLocation>
        <location evidence="18">Secreted</location>
    </subcellularLocation>
</comment>
<keyword evidence="10 17" id="KW-1015">Disulfide bond</keyword>
<feature type="binding site" evidence="15">
    <location>
        <position position="71"/>
    </location>
    <ligand>
        <name>Ca(2+)</name>
        <dbReference type="ChEBI" id="CHEBI:29108"/>
        <label>1</label>
    </ligand>
</feature>
<feature type="disulfide bond" evidence="17">
    <location>
        <begin position="36"/>
        <end position="119"/>
    </location>
</feature>
<evidence type="ECO:0000256" key="4">
    <source>
        <dbReference type="ARBA" id="ARBA00022559"/>
    </source>
</evidence>
<feature type="binding site" evidence="15">
    <location>
        <position position="198"/>
    </location>
    <ligand>
        <name>Ca(2+)</name>
        <dbReference type="ChEBI" id="CHEBI:29108"/>
        <label>2</label>
    </ligand>
</feature>
<keyword evidence="11" id="KW-0873">Pyrrolidone carboxylic acid</keyword>
<evidence type="ECO:0000256" key="18">
    <source>
        <dbReference type="RuleBase" id="RU362060"/>
    </source>
</evidence>
<evidence type="ECO:0000256" key="15">
    <source>
        <dbReference type="PIRSR" id="PIRSR600823-3"/>
    </source>
</evidence>
<feature type="chain" id="PRO_5033112677" description="Peroxidase" evidence="18">
    <location>
        <begin position="26"/>
        <end position="325"/>
    </location>
</feature>
<feature type="binding site" evidence="15">
    <location>
        <position position="75"/>
    </location>
    <ligand>
        <name>Ca(2+)</name>
        <dbReference type="ChEBI" id="CHEBI:29108"/>
        <label>1</label>
    </ligand>
</feature>
<dbReference type="Gene3D" id="1.10.520.10">
    <property type="match status" value="1"/>
</dbReference>
<keyword evidence="18" id="KW-0732">Signal</keyword>
<evidence type="ECO:0000256" key="1">
    <source>
        <dbReference type="ARBA" id="ARBA00000189"/>
    </source>
</evidence>
<evidence type="ECO:0000256" key="14">
    <source>
        <dbReference type="PIRSR" id="PIRSR600823-2"/>
    </source>
</evidence>
<feature type="binding site" evidence="14">
    <location>
        <position position="167"/>
    </location>
    <ligand>
        <name>substrate</name>
    </ligand>
</feature>
<dbReference type="OrthoDB" id="2113341at2759"/>
<feature type="binding site" evidence="15">
    <location>
        <position position="73"/>
    </location>
    <ligand>
        <name>Ca(2+)</name>
        <dbReference type="ChEBI" id="CHEBI:29108"/>
        <label>1</label>
    </ligand>
</feature>
<dbReference type="InterPro" id="IPR033905">
    <property type="entry name" value="Secretory_peroxidase"/>
</dbReference>
<keyword evidence="12 18" id="KW-0376">Hydrogen peroxide</keyword>
<dbReference type="InterPro" id="IPR000823">
    <property type="entry name" value="Peroxidase_pln"/>
</dbReference>
<dbReference type="FunFam" id="1.10.420.10:FF:000001">
    <property type="entry name" value="Peroxidase"/>
    <property type="match status" value="1"/>
</dbReference>
<evidence type="ECO:0000256" key="9">
    <source>
        <dbReference type="ARBA" id="ARBA00023004"/>
    </source>
</evidence>
<comment type="similarity">
    <text evidence="18">Belongs to the peroxidase family. Classical plant (class III) peroxidase subfamily.</text>
</comment>
<dbReference type="Pfam" id="PF00141">
    <property type="entry name" value="peroxidase"/>
    <property type="match status" value="1"/>
</dbReference>
<evidence type="ECO:0000256" key="11">
    <source>
        <dbReference type="ARBA" id="ARBA00023283"/>
    </source>
</evidence>
<comment type="caution">
    <text evidence="20">The sequence shown here is derived from an EMBL/GenBank/DDBJ whole genome shotgun (WGS) entry which is preliminary data.</text>
</comment>
<feature type="binding site" evidence="15">
    <location>
        <position position="245"/>
    </location>
    <ligand>
        <name>Ca(2+)</name>
        <dbReference type="ChEBI" id="CHEBI:29108"/>
        <label>2</label>
    </ligand>
</feature>
<dbReference type="PROSITE" id="PS50873">
    <property type="entry name" value="PEROXIDASE_4"/>
    <property type="match status" value="1"/>
</dbReference>
<keyword evidence="4 18" id="KW-0575">Peroxidase</keyword>
<dbReference type="SUPFAM" id="SSF48113">
    <property type="entry name" value="Heme-dependent peroxidases"/>
    <property type="match status" value="1"/>
</dbReference>
<evidence type="ECO:0000256" key="12">
    <source>
        <dbReference type="ARBA" id="ARBA00023324"/>
    </source>
</evidence>
<sequence length="325" mass="34413">MAKNSAKHCFLVILQISLLAGLGSAQLSTNYYSATCPQVETIVRGAVTKKFQETFSAVGGVIRLIFHDCVVEGCDASVLISSTSTNKAERDNDLNLSLNPDGFDTIVKAKAAVDSVPQCANKVSCADILVMAARDMIALAGGPSYAVELGRLDGFVSSSDNVAGKLPTPDFDLNKLTGIFASNGLSQADMIALSACHTTGLGHCDQFKDRLYGSTMDPTLNQGYAAQLAASCPQNSNVNNAVFLDPVTPGVFDNQYFKNLQNGMGLFSSDQILFSDTRSQPLVNLWANSSTSFEQALVTAITNLGRVGVKTGLAGNIRKNCLAFN</sequence>
<organism evidence="20 21">
    <name type="scientific">Carex littledalei</name>
    <dbReference type="NCBI Taxonomy" id="544730"/>
    <lineage>
        <taxon>Eukaryota</taxon>
        <taxon>Viridiplantae</taxon>
        <taxon>Streptophyta</taxon>
        <taxon>Embryophyta</taxon>
        <taxon>Tracheophyta</taxon>
        <taxon>Spermatophyta</taxon>
        <taxon>Magnoliopsida</taxon>
        <taxon>Liliopsida</taxon>
        <taxon>Poales</taxon>
        <taxon>Cyperaceae</taxon>
        <taxon>Cyperoideae</taxon>
        <taxon>Cariceae</taxon>
        <taxon>Carex</taxon>
        <taxon>Carex subgen. Euthyceras</taxon>
    </lineage>
</organism>
<feature type="active site" description="Proton acceptor" evidence="13">
    <location>
        <position position="67"/>
    </location>
</feature>
<feature type="binding site" evidence="15">
    <location>
        <position position="68"/>
    </location>
    <ligand>
        <name>Ca(2+)</name>
        <dbReference type="ChEBI" id="CHEBI:29108"/>
        <label>1</label>
    </ligand>
</feature>
<feature type="binding site" evidence="15">
    <location>
        <position position="248"/>
    </location>
    <ligand>
        <name>Ca(2+)</name>
        <dbReference type="ChEBI" id="CHEBI:29108"/>
        <label>2</label>
    </ligand>
</feature>
<evidence type="ECO:0000256" key="7">
    <source>
        <dbReference type="ARBA" id="ARBA00022837"/>
    </source>
</evidence>
<feature type="binding site" evidence="15">
    <location>
        <position position="77"/>
    </location>
    <ligand>
        <name>Ca(2+)</name>
        <dbReference type="ChEBI" id="CHEBI:29108"/>
        <label>1</label>
    </ligand>
</feature>
<keyword evidence="6 15" id="KW-0479">Metal-binding</keyword>
<comment type="catalytic activity">
    <reaction evidence="1 18">
        <text>2 a phenolic donor + H2O2 = 2 a phenolic radical donor + 2 H2O</text>
        <dbReference type="Rhea" id="RHEA:56136"/>
        <dbReference type="ChEBI" id="CHEBI:15377"/>
        <dbReference type="ChEBI" id="CHEBI:16240"/>
        <dbReference type="ChEBI" id="CHEBI:139520"/>
        <dbReference type="ChEBI" id="CHEBI:139521"/>
        <dbReference type="EC" id="1.11.1.7"/>
    </reaction>
</comment>
<dbReference type="CDD" id="cd00693">
    <property type="entry name" value="secretory_peroxidase"/>
    <property type="match status" value="1"/>
</dbReference>
<evidence type="ECO:0000313" key="20">
    <source>
        <dbReference type="EMBL" id="KAF3324014.1"/>
    </source>
</evidence>
<evidence type="ECO:0000256" key="17">
    <source>
        <dbReference type="PIRSR" id="PIRSR600823-5"/>
    </source>
</evidence>
<feature type="disulfide bond" evidence="17">
    <location>
        <begin position="69"/>
        <end position="74"/>
    </location>
</feature>
<dbReference type="EMBL" id="SWLB01000022">
    <property type="protein sequence ID" value="KAF3324014.1"/>
    <property type="molecule type" value="Genomic_DNA"/>
</dbReference>
<dbReference type="PROSITE" id="PS00436">
    <property type="entry name" value="PEROXIDASE_2"/>
    <property type="match status" value="1"/>
</dbReference>
<keyword evidence="8 18" id="KW-0560">Oxidoreductase</keyword>
<keyword evidence="18" id="KW-0964">Secreted</keyword>
<evidence type="ECO:0000256" key="6">
    <source>
        <dbReference type="ARBA" id="ARBA00022723"/>
    </source>
</evidence>